<dbReference type="Gene3D" id="2.40.10.170">
    <property type="match status" value="1"/>
</dbReference>
<evidence type="ECO:0008006" key="4">
    <source>
        <dbReference type="Google" id="ProtNLM"/>
    </source>
</evidence>
<name>A0A0F9N052_9ZZZZ</name>
<dbReference type="SUPFAM" id="SSF50615">
    <property type="entry name" value="N-terminal domain of alpha and beta subunits of F1 ATP synthase"/>
    <property type="match status" value="1"/>
</dbReference>
<evidence type="ECO:0000313" key="3">
    <source>
        <dbReference type="EMBL" id="KKN11289.1"/>
    </source>
</evidence>
<gene>
    <name evidence="3" type="ORF">LCGC14_1028000</name>
</gene>
<dbReference type="InterPro" id="IPR036121">
    <property type="entry name" value="ATPase_F1/V1/A1_a/bsu_N_sf"/>
</dbReference>
<reference evidence="3" key="1">
    <citation type="journal article" date="2015" name="Nature">
        <title>Complex archaea that bridge the gap between prokaryotes and eukaryotes.</title>
        <authorList>
            <person name="Spang A."/>
            <person name="Saw J.H."/>
            <person name="Jorgensen S.L."/>
            <person name="Zaremba-Niedzwiedzka K."/>
            <person name="Martijn J."/>
            <person name="Lind A.E."/>
            <person name="van Eijk R."/>
            <person name="Schleper C."/>
            <person name="Guy L."/>
            <person name="Ettema T.J."/>
        </authorList>
    </citation>
    <scope>NUCLEOTIDE SEQUENCE</scope>
</reference>
<accession>A0A0F9N052</accession>
<comment type="similarity">
    <text evidence="1">Belongs to the ATPase alpha/beta chains family.</text>
</comment>
<sequence length="87" mass="9523">MENIGHIISVKGDVVEVESKGKKLARHDLLTLPDDPEVRLEVYSTNTSDSIMCISLTDPNRLIRGLRVDKLGDSLQVPIGDGLLGRV</sequence>
<evidence type="ECO:0000256" key="2">
    <source>
        <dbReference type="ARBA" id="ARBA00022448"/>
    </source>
</evidence>
<feature type="non-terminal residue" evidence="3">
    <location>
        <position position="87"/>
    </location>
</feature>
<dbReference type="GO" id="GO:0046034">
    <property type="term" value="P:ATP metabolic process"/>
    <property type="evidence" value="ECO:0007669"/>
    <property type="project" value="InterPro"/>
</dbReference>
<dbReference type="EMBL" id="LAZR01004151">
    <property type="protein sequence ID" value="KKN11289.1"/>
    <property type="molecule type" value="Genomic_DNA"/>
</dbReference>
<comment type="caution">
    <text evidence="3">The sequence shown here is derived from an EMBL/GenBank/DDBJ whole genome shotgun (WGS) entry which is preliminary data.</text>
</comment>
<protein>
    <recommendedName>
        <fullName evidence="4">ATPase F1/V1/A1 complex alpha/beta subunit N-terminal domain-containing protein</fullName>
    </recommendedName>
</protein>
<evidence type="ECO:0000256" key="1">
    <source>
        <dbReference type="ARBA" id="ARBA00008936"/>
    </source>
</evidence>
<dbReference type="AlphaFoldDB" id="A0A0F9N052"/>
<keyword evidence="2" id="KW-0813">Transport</keyword>
<dbReference type="GO" id="GO:1902600">
    <property type="term" value="P:proton transmembrane transport"/>
    <property type="evidence" value="ECO:0007669"/>
    <property type="project" value="InterPro"/>
</dbReference>
<proteinExistence type="inferred from homology"/>
<organism evidence="3">
    <name type="scientific">marine sediment metagenome</name>
    <dbReference type="NCBI Taxonomy" id="412755"/>
    <lineage>
        <taxon>unclassified sequences</taxon>
        <taxon>metagenomes</taxon>
        <taxon>ecological metagenomes</taxon>
    </lineage>
</organism>